<dbReference type="PROSITE" id="PS50888">
    <property type="entry name" value="BHLH"/>
    <property type="match status" value="1"/>
</dbReference>
<dbReference type="GO" id="GO:0003690">
    <property type="term" value="F:double-stranded DNA binding"/>
    <property type="evidence" value="ECO:0007669"/>
    <property type="project" value="UniProtKB-ARBA"/>
</dbReference>
<protein>
    <submittedName>
        <fullName evidence="7">Uncharacterized protein</fullName>
    </submittedName>
</protein>
<feature type="region of interest" description="Disordered" evidence="6">
    <location>
        <begin position="1"/>
        <end position="241"/>
    </location>
</feature>
<dbReference type="Pfam" id="PF00010">
    <property type="entry name" value="HLH"/>
    <property type="match status" value="1"/>
</dbReference>
<gene>
    <name evidence="7" type="ORF">PoMZ_11516</name>
</gene>
<reference evidence="7 8" key="1">
    <citation type="journal article" date="2019" name="Mol. Biol. Evol.">
        <title>Blast fungal genomes show frequent chromosomal changes, gene gains and losses, and effector gene turnover.</title>
        <authorList>
            <person name="Gomez Luciano L.B."/>
            <person name="Jason Tsai I."/>
            <person name="Chuma I."/>
            <person name="Tosa Y."/>
            <person name="Chen Y.H."/>
            <person name="Li J.Y."/>
            <person name="Li M.Y."/>
            <person name="Jade Lu M.Y."/>
            <person name="Nakayashiki H."/>
            <person name="Li W.H."/>
        </authorList>
    </citation>
    <scope>NUCLEOTIDE SEQUENCE [LARGE SCALE GENOMIC DNA]</scope>
    <source>
        <strain evidence="7">MZ5-1-6</strain>
    </source>
</reference>
<evidence type="ECO:0000256" key="2">
    <source>
        <dbReference type="ARBA" id="ARBA00023015"/>
    </source>
</evidence>
<keyword evidence="4" id="KW-0539">Nucleus</keyword>
<dbReference type="EMBL" id="CP034208">
    <property type="protein sequence ID" value="QBZ62633.1"/>
    <property type="molecule type" value="Genomic_DNA"/>
</dbReference>
<evidence type="ECO:0000256" key="4">
    <source>
        <dbReference type="ARBA" id="ARBA00023242"/>
    </source>
</evidence>
<keyword evidence="3" id="KW-0804">Transcription</keyword>
<dbReference type="Gene3D" id="4.10.280.10">
    <property type="entry name" value="Helix-loop-helix DNA-binding domain"/>
    <property type="match status" value="1"/>
</dbReference>
<dbReference type="GO" id="GO:0046983">
    <property type="term" value="F:protein dimerization activity"/>
    <property type="evidence" value="ECO:0007669"/>
    <property type="project" value="InterPro"/>
</dbReference>
<dbReference type="AlphaFoldDB" id="A0A4P7NKL3"/>
<feature type="compositionally biased region" description="Low complexity" evidence="6">
    <location>
        <begin position="32"/>
        <end position="51"/>
    </location>
</feature>
<evidence type="ECO:0000313" key="8">
    <source>
        <dbReference type="Proteomes" id="UP000294847"/>
    </source>
</evidence>
<organism evidence="7 8">
    <name type="scientific">Pyricularia oryzae</name>
    <name type="common">Rice blast fungus</name>
    <name type="synonym">Magnaporthe oryzae</name>
    <dbReference type="NCBI Taxonomy" id="318829"/>
    <lineage>
        <taxon>Eukaryota</taxon>
        <taxon>Fungi</taxon>
        <taxon>Dikarya</taxon>
        <taxon>Ascomycota</taxon>
        <taxon>Pezizomycotina</taxon>
        <taxon>Sordariomycetes</taxon>
        <taxon>Sordariomycetidae</taxon>
        <taxon>Magnaporthales</taxon>
        <taxon>Pyriculariaceae</taxon>
        <taxon>Pyricularia</taxon>
    </lineage>
</organism>
<feature type="compositionally biased region" description="Low complexity" evidence="6">
    <location>
        <begin position="1018"/>
        <end position="1027"/>
    </location>
</feature>
<dbReference type="SUPFAM" id="SSF47459">
    <property type="entry name" value="HLH, helix-loop-helix DNA-binding domain"/>
    <property type="match status" value="1"/>
</dbReference>
<evidence type="ECO:0000256" key="5">
    <source>
        <dbReference type="SAM" id="Coils"/>
    </source>
</evidence>
<proteinExistence type="predicted"/>
<dbReference type="FunFam" id="4.10.280.10:FF:000116">
    <property type="entry name" value="Putative HLH transcription factor"/>
    <property type="match status" value="1"/>
</dbReference>
<evidence type="ECO:0000256" key="3">
    <source>
        <dbReference type="ARBA" id="ARBA00023163"/>
    </source>
</evidence>
<dbReference type="GO" id="GO:0032933">
    <property type="term" value="P:SREBP signaling pathway"/>
    <property type="evidence" value="ECO:0007669"/>
    <property type="project" value="InterPro"/>
</dbReference>
<evidence type="ECO:0000256" key="6">
    <source>
        <dbReference type="SAM" id="MobiDB-lite"/>
    </source>
</evidence>
<feature type="region of interest" description="Disordered" evidence="6">
    <location>
        <begin position="983"/>
        <end position="1027"/>
    </location>
</feature>
<dbReference type="PANTHER" id="PTHR47336">
    <property type="entry name" value="TRANSCRIPTION FACTOR HMS1-RELATED"/>
    <property type="match status" value="1"/>
</dbReference>
<accession>A0A4P7NKL3</accession>
<dbReference type="InterPro" id="IPR019006">
    <property type="entry name" value="Sre1_C"/>
</dbReference>
<dbReference type="InterPro" id="IPR036638">
    <property type="entry name" value="HLH_DNA-bd_sf"/>
</dbReference>
<dbReference type="Proteomes" id="UP000294847">
    <property type="component" value="Chromosome 5"/>
</dbReference>
<dbReference type="Pfam" id="PF09427">
    <property type="entry name" value="DUF2014"/>
    <property type="match status" value="1"/>
</dbReference>
<dbReference type="InterPro" id="IPR011598">
    <property type="entry name" value="bHLH_dom"/>
</dbReference>
<comment type="subcellular location">
    <subcellularLocation>
        <location evidence="1">Nucleus</location>
    </subcellularLocation>
</comment>
<feature type="compositionally biased region" description="Polar residues" evidence="6">
    <location>
        <begin position="108"/>
        <end position="137"/>
    </location>
</feature>
<evidence type="ECO:0000256" key="1">
    <source>
        <dbReference type="ARBA" id="ARBA00004123"/>
    </source>
</evidence>
<sequence length="1027" mass="111175">MAGHEDSASAVIFGGLEDPSLSNFFGADDPTDNTNNTNPNSTHNSPTGPNSVFTADSNWPAFDETPPYDAYESTNPFDTLYSAPQFAQQQWQPPQGAQFHGQPLPQRTLAQQQPSSGPTVATLSPSDLSPVTLQAESVNLVPSGRFQPNPAVQPLTPAQQERLKNIAMPAHLQYHSPKSEPSPNSSPSDKEHGDNASSPEATGVSKTSSRKRKSSADDEEDDDDDGDGSQPVKKTAHNMIEKRYRTNLNDKIAALRDSVPSLRIMSKSARGEDTTEDREELHGLTPAHKLNKATVLSKATEYIRHLEKRNNRLMSENESMQQRISAFEKLFMAGAMNGGMSPIQQPPTPIQFPTDAQVFMGAPMTPGPDPQGMIQVPEDMKRIIQAQAAAGRPYPIGNNQGNFQQNAAILRQQQIQQQQQQQIQQNRWGQTAPYFGKMMVGSLAGLMILEAVRENEQSTESPEGRGLFAIPLNVIGSFISQSHVSIAGYYVSAGQIISSLKFMLLFAAVLYAFVPAMFSAVSSKPHKAKQHVRASLAAVPSLASPIHVRRDAWLTAIQTVWVPRHNFILEAAALVIKTMKLSLRNAIGIHGYQVLTGLTEEQETARVKAWAIALDAQLAGGDVEINKSRLTLTLLASGTLPDTPLRLMLKALHVRVLLWQFSKNGLLNLVAAKLARSQWNKAKQLFRLSNAAGTGQSVDDALPDHLAVLLDQDCDDVLNDDVVQRAHNLAWNRPTTHNVVADVDGMNAVVEDPAIKSPLDAVAAWWSSLILHQVLITSLTEGVEADNDEDKGSASSAPSDEDIILAAKVAPIGSNAQVRAIVARSFLCTKNRGASIAAALEAITPSNAPNKFIADSRLHQPDNSRPIDVDPDARMALHCAMVAAHLTSANPKTSALDLVSKILRGPTDGLTLLGFSAAFGLIVRLHRHPIASESCSASIERMSGALRIWIGGPSSDRCALGQEIRHDVVQRCLAITRAAVGMETDPGYGSMSEEEQQEARRISDASSIKPDDEDEESSCFSSSEESS</sequence>
<dbReference type="VEuPathDB" id="FungiDB:M_BR32_EuGene_00024071"/>
<dbReference type="InterPro" id="IPR052099">
    <property type="entry name" value="Regulatory_TF_Diverse"/>
</dbReference>
<dbReference type="SMART" id="SM00353">
    <property type="entry name" value="HLH"/>
    <property type="match status" value="1"/>
</dbReference>
<feature type="compositionally biased region" description="Low complexity" evidence="6">
    <location>
        <begin position="83"/>
        <end position="98"/>
    </location>
</feature>
<dbReference type="GO" id="GO:0045944">
    <property type="term" value="P:positive regulation of transcription by RNA polymerase II"/>
    <property type="evidence" value="ECO:0007669"/>
    <property type="project" value="InterPro"/>
</dbReference>
<dbReference type="CDD" id="cd11399">
    <property type="entry name" value="bHLHzip_scHMS1_like"/>
    <property type="match status" value="1"/>
</dbReference>
<feature type="coiled-coil region" evidence="5">
    <location>
        <begin position="296"/>
        <end position="330"/>
    </location>
</feature>
<keyword evidence="2" id="KW-0805">Transcription regulation</keyword>
<keyword evidence="5" id="KW-0175">Coiled coil</keyword>
<dbReference type="GO" id="GO:0005634">
    <property type="term" value="C:nucleus"/>
    <property type="evidence" value="ECO:0007669"/>
    <property type="project" value="UniProtKB-SubCell"/>
</dbReference>
<dbReference type="PANTHER" id="PTHR47336:SF2">
    <property type="entry name" value="TRANSCRIPTION FACTOR HMS1-RELATED"/>
    <property type="match status" value="1"/>
</dbReference>
<dbReference type="GO" id="GO:0016020">
    <property type="term" value="C:membrane"/>
    <property type="evidence" value="ECO:0007669"/>
    <property type="project" value="UniProtKB-ARBA"/>
</dbReference>
<name>A0A4P7NKL3_PYROR</name>
<feature type="compositionally biased region" description="Acidic residues" evidence="6">
    <location>
        <begin position="217"/>
        <end position="227"/>
    </location>
</feature>
<evidence type="ECO:0000313" key="7">
    <source>
        <dbReference type="EMBL" id="QBZ62633.1"/>
    </source>
</evidence>